<feature type="compositionally biased region" description="Acidic residues" evidence="1">
    <location>
        <begin position="519"/>
        <end position="543"/>
    </location>
</feature>
<dbReference type="AlphaFoldDB" id="A0A0D2FFE2"/>
<evidence type="ECO:0000256" key="1">
    <source>
        <dbReference type="SAM" id="MobiDB-lite"/>
    </source>
</evidence>
<feature type="compositionally biased region" description="Polar residues" evidence="1">
    <location>
        <begin position="86"/>
        <end position="124"/>
    </location>
</feature>
<reference evidence="2 3" key="1">
    <citation type="submission" date="2015-01" db="EMBL/GenBank/DDBJ databases">
        <title>The Genome Sequence of Capronia semiimmersa CBS27337.</title>
        <authorList>
            <consortium name="The Broad Institute Genomics Platform"/>
            <person name="Cuomo C."/>
            <person name="de Hoog S."/>
            <person name="Gorbushina A."/>
            <person name="Stielow B."/>
            <person name="Teixiera M."/>
            <person name="Abouelleil A."/>
            <person name="Chapman S.B."/>
            <person name="Priest M."/>
            <person name="Young S.K."/>
            <person name="Wortman J."/>
            <person name="Nusbaum C."/>
            <person name="Birren B."/>
        </authorList>
    </citation>
    <scope>NUCLEOTIDE SEQUENCE [LARGE SCALE GENOMIC DNA]</scope>
    <source>
        <strain evidence="2 3">CBS 27337</strain>
    </source>
</reference>
<protein>
    <submittedName>
        <fullName evidence="2">Uncharacterized protein</fullName>
    </submittedName>
</protein>
<dbReference type="EMBL" id="KN846959">
    <property type="protein sequence ID" value="KIW66773.1"/>
    <property type="molecule type" value="Genomic_DNA"/>
</dbReference>
<dbReference type="HOGENOM" id="CLU_037333_0_0_1"/>
<feature type="region of interest" description="Disordered" evidence="1">
    <location>
        <begin position="19"/>
        <end position="141"/>
    </location>
</feature>
<accession>A0A0D2FFE2</accession>
<evidence type="ECO:0000313" key="3">
    <source>
        <dbReference type="Proteomes" id="UP000054266"/>
    </source>
</evidence>
<sequence>MNLKHLLCFTFRFKSSSFNMAKDKDDPDLSPTPAAVAGNDSQQKADSSPVTTAPKTVSAEKYTMPKHNLDEPVALIGEDHHPGPQDNPSPSSSDANTPNTLSTEEQAKTQPQNDVETSVETPAQTEEPVLPRTKDKKQSSWAMITEPDPETLHPDLDFTDRNILTRVLALVQNGWVLSRGRGPRNHDTCLWCRGAIESDVDILTHVGTDNGSKCRNSWPAACLMDWIHQELDVANSHKLKCPMCSVEFCGYGTKTAHDFKINQGKADSESVRNAAWLRVVLFSPLFAREAALKEGKQLIFMKGAEAKKLVFLGKNKAVFYQCEGLLDPVESENKRRWLKRQYGDNLPWNVEKLTEMGIAQSEATAIMHAYTQTSSSPSNLPYDDPLELSPRFDTTWVVIDRGNNQFIMSPFLTDQAHNVIRLPVQLGNRVIKDMTAVEFNTLAKENGGLLAAIKGYDASQDEDFKRHRMLAEGWIQHLLAKNKRDGVAGPKYEFWKRVKDAHDVNLDFTLAAEEKGEGDNDDDWEDDDDDDNDGDDDDDDANE</sequence>
<dbReference type="Proteomes" id="UP000054266">
    <property type="component" value="Unassembled WGS sequence"/>
</dbReference>
<feature type="compositionally biased region" description="Polar residues" evidence="1">
    <location>
        <begin position="39"/>
        <end position="55"/>
    </location>
</feature>
<proteinExistence type="predicted"/>
<gene>
    <name evidence="2" type="ORF">PV04_06068</name>
</gene>
<keyword evidence="3" id="KW-1185">Reference proteome</keyword>
<name>A0A0D2FFE2_9EURO</name>
<evidence type="ECO:0000313" key="2">
    <source>
        <dbReference type="EMBL" id="KIW66773.1"/>
    </source>
</evidence>
<feature type="region of interest" description="Disordered" evidence="1">
    <location>
        <begin position="510"/>
        <end position="543"/>
    </location>
</feature>
<organism evidence="2 3">
    <name type="scientific">Phialophora macrospora</name>
    <dbReference type="NCBI Taxonomy" id="1851006"/>
    <lineage>
        <taxon>Eukaryota</taxon>
        <taxon>Fungi</taxon>
        <taxon>Dikarya</taxon>
        <taxon>Ascomycota</taxon>
        <taxon>Pezizomycotina</taxon>
        <taxon>Eurotiomycetes</taxon>
        <taxon>Chaetothyriomycetidae</taxon>
        <taxon>Chaetothyriales</taxon>
        <taxon>Herpotrichiellaceae</taxon>
        <taxon>Phialophora</taxon>
    </lineage>
</organism>